<reference evidence="2 3" key="1">
    <citation type="submission" date="2021-06" db="EMBL/GenBank/DDBJ databases">
        <authorList>
            <person name="Kallberg Y."/>
            <person name="Tangrot J."/>
            <person name="Rosling A."/>
        </authorList>
    </citation>
    <scope>NUCLEOTIDE SEQUENCE [LARGE SCALE GENOMIC DNA]</scope>
    <source>
        <strain evidence="2 3">120-4 pot B 10/14</strain>
    </source>
</reference>
<protein>
    <submittedName>
        <fullName evidence="2">35486_t:CDS:1</fullName>
    </submittedName>
</protein>
<feature type="compositionally biased region" description="Basic and acidic residues" evidence="1">
    <location>
        <begin position="37"/>
        <end position="57"/>
    </location>
</feature>
<accession>A0ABM8VYG0</accession>
<name>A0ABM8VYG0_GIGMA</name>
<evidence type="ECO:0000256" key="1">
    <source>
        <dbReference type="SAM" id="MobiDB-lite"/>
    </source>
</evidence>
<sequence length="272" mass="32095">EEIEEDLKRLSTAKITEKHKIEIQNPKHNTKRYSNNETHEPICQDNKTKSQNSKRDIWTQNSRTNYDDKSYMHSNKNAKSSRFFKVAIEKHIRETKSKITINSDHTSSNDYIEPQTNTNRKQVKQKSNPTTVNPTRITDIKVQELITKNHMLIINNEAVALMGNELLKELYTSTYELINYKYRPMTRFASGSKSKIKAFIMKLITNKLPVALNLHIRQKEKFSNPICPRCMNEIEDDKHWLCCMANETRIREILLKSLDEWAKKKTRRTRLI</sequence>
<evidence type="ECO:0000313" key="2">
    <source>
        <dbReference type="EMBL" id="CAG8478587.1"/>
    </source>
</evidence>
<feature type="region of interest" description="Disordered" evidence="1">
    <location>
        <begin position="29"/>
        <end position="59"/>
    </location>
</feature>
<comment type="caution">
    <text evidence="2">The sequence shown here is derived from an EMBL/GenBank/DDBJ whole genome shotgun (WGS) entry which is preliminary data.</text>
</comment>
<organism evidence="2 3">
    <name type="scientific">Gigaspora margarita</name>
    <dbReference type="NCBI Taxonomy" id="4874"/>
    <lineage>
        <taxon>Eukaryota</taxon>
        <taxon>Fungi</taxon>
        <taxon>Fungi incertae sedis</taxon>
        <taxon>Mucoromycota</taxon>
        <taxon>Glomeromycotina</taxon>
        <taxon>Glomeromycetes</taxon>
        <taxon>Diversisporales</taxon>
        <taxon>Gigasporaceae</taxon>
        <taxon>Gigaspora</taxon>
    </lineage>
</organism>
<evidence type="ECO:0000313" key="3">
    <source>
        <dbReference type="Proteomes" id="UP000789901"/>
    </source>
</evidence>
<keyword evidence="3" id="KW-1185">Reference proteome</keyword>
<proteinExistence type="predicted"/>
<feature type="region of interest" description="Disordered" evidence="1">
    <location>
        <begin position="98"/>
        <end position="132"/>
    </location>
</feature>
<gene>
    <name evidence="2" type="ORF">GMARGA_LOCUS1126</name>
</gene>
<dbReference type="Proteomes" id="UP000789901">
    <property type="component" value="Unassembled WGS sequence"/>
</dbReference>
<feature type="non-terminal residue" evidence="2">
    <location>
        <position position="1"/>
    </location>
</feature>
<dbReference type="EMBL" id="CAJVQB010000266">
    <property type="protein sequence ID" value="CAG8478587.1"/>
    <property type="molecule type" value="Genomic_DNA"/>
</dbReference>